<dbReference type="EMBL" id="LR031876">
    <property type="protein sequence ID" value="VDD37233.1"/>
    <property type="molecule type" value="Genomic_DNA"/>
</dbReference>
<reference evidence="1" key="1">
    <citation type="submission" date="2018-11" db="EMBL/GenBank/DDBJ databases">
        <authorList>
            <consortium name="Genoscope - CEA"/>
            <person name="William W."/>
        </authorList>
    </citation>
    <scope>NUCLEOTIDE SEQUENCE</scope>
</reference>
<organism evidence="1">
    <name type="scientific">Brassica oleracea</name>
    <name type="common">Wild cabbage</name>
    <dbReference type="NCBI Taxonomy" id="3712"/>
    <lineage>
        <taxon>Eukaryota</taxon>
        <taxon>Viridiplantae</taxon>
        <taxon>Streptophyta</taxon>
        <taxon>Embryophyta</taxon>
        <taxon>Tracheophyta</taxon>
        <taxon>Spermatophyta</taxon>
        <taxon>Magnoliopsida</taxon>
        <taxon>eudicotyledons</taxon>
        <taxon>Gunneridae</taxon>
        <taxon>Pentapetalae</taxon>
        <taxon>rosids</taxon>
        <taxon>malvids</taxon>
        <taxon>Brassicales</taxon>
        <taxon>Brassicaceae</taxon>
        <taxon>Brassiceae</taxon>
        <taxon>Brassica</taxon>
    </lineage>
</organism>
<gene>
    <name evidence="1" type="ORF">BOLC7T42793H</name>
</gene>
<sequence length="60" mass="6509">MSRSKSIVINSSSENNISTVAAAAVAMRRSASNASPVIHTNDLNREHGDRGHLSFRYLPN</sequence>
<accession>A0A3P6DZK2</accession>
<protein>
    <submittedName>
        <fullName evidence="1">Uncharacterized protein</fullName>
    </submittedName>
</protein>
<evidence type="ECO:0000313" key="1">
    <source>
        <dbReference type="EMBL" id="VDD37233.1"/>
    </source>
</evidence>
<proteinExistence type="predicted"/>
<dbReference type="AlphaFoldDB" id="A0A3P6DZK2"/>
<name>A0A3P6DZK2_BRAOL</name>